<feature type="domain" description="TRAP C4-dicarboxylate transport system permease DctM subunit" evidence="8">
    <location>
        <begin position="8"/>
        <end position="422"/>
    </location>
</feature>
<comment type="subunit">
    <text evidence="7">The complex comprises the extracytoplasmic solute receptor protein and the two transmembrane proteins.</text>
</comment>
<sequence length="431" mass="44484">MEPWALGLIAVLVLMFLGLPIAFAMGLVGVVGVALMLGNITPALHMIGQITFDTVLSYDLSVVPLFVLMGNFVTRAGMSDQLYAAAYAWLGRFRGGLAMSTIAACAGFSSVCGSSLATAATMARVAMPPMRRYGYHPSLATGSIAAGGSLGILIPPSVVLVLYGLMTSTDIGKLFVAGVLPGLLGALGYMAAIAVLTWRRPELGPPGEAFSLPQALAATRGVAGIGALFVIVVGGIYGGLFTPTEAAGIGASGAFLFALARRRLTLAGLVEVLKDSVITTAMLFSILIGALLFANFINLAGLPTALGGWVENSGLPPLAVLALILVVYVALGAVLESMSMILLTVPIFFPLVAGMGFDLIWFGIIVVVITEISLITPPVGMNVFVLRAVLPTVPTGTVFKGIVPFLLADLVRLVLLVLVPGIVLALPAMMD</sequence>
<dbReference type="GO" id="GO:0005886">
    <property type="term" value="C:plasma membrane"/>
    <property type="evidence" value="ECO:0007669"/>
    <property type="project" value="UniProtKB-SubCell"/>
</dbReference>
<feature type="transmembrane region" description="Helical" evidence="7">
    <location>
        <begin position="171"/>
        <end position="196"/>
    </location>
</feature>
<evidence type="ECO:0000313" key="9">
    <source>
        <dbReference type="EMBL" id="SDG78872.1"/>
    </source>
</evidence>
<evidence type="ECO:0000256" key="4">
    <source>
        <dbReference type="ARBA" id="ARBA00022692"/>
    </source>
</evidence>
<keyword evidence="7" id="KW-0813">Transport</keyword>
<dbReference type="GO" id="GO:0022857">
    <property type="term" value="F:transmembrane transporter activity"/>
    <property type="evidence" value="ECO:0007669"/>
    <property type="project" value="UniProtKB-UniRule"/>
</dbReference>
<evidence type="ECO:0000256" key="2">
    <source>
        <dbReference type="ARBA" id="ARBA00022475"/>
    </source>
</evidence>
<dbReference type="PANTHER" id="PTHR33362:SF5">
    <property type="entry name" value="C4-DICARBOXYLATE TRAP TRANSPORTER LARGE PERMEASE PROTEIN DCTM"/>
    <property type="match status" value="1"/>
</dbReference>
<evidence type="ECO:0000256" key="7">
    <source>
        <dbReference type="RuleBase" id="RU369079"/>
    </source>
</evidence>
<accession>A0A1G7X3X5</accession>
<dbReference type="AlphaFoldDB" id="A0A1G7X3X5"/>
<dbReference type="Pfam" id="PF06808">
    <property type="entry name" value="DctM"/>
    <property type="match status" value="1"/>
</dbReference>
<evidence type="ECO:0000256" key="5">
    <source>
        <dbReference type="ARBA" id="ARBA00022989"/>
    </source>
</evidence>
<evidence type="ECO:0000259" key="8">
    <source>
        <dbReference type="Pfam" id="PF06808"/>
    </source>
</evidence>
<evidence type="ECO:0000313" key="10">
    <source>
        <dbReference type="Proteomes" id="UP000217076"/>
    </source>
</evidence>
<dbReference type="InterPro" id="IPR004681">
    <property type="entry name" value="TRAP_DctM"/>
</dbReference>
<feature type="transmembrane region" description="Helical" evidence="7">
    <location>
        <begin position="6"/>
        <end position="37"/>
    </location>
</feature>
<keyword evidence="10" id="KW-1185">Reference proteome</keyword>
<feature type="transmembrane region" description="Helical" evidence="7">
    <location>
        <begin position="317"/>
        <end position="335"/>
    </location>
</feature>
<name>A0A1G7X3X5_9PROT</name>
<dbReference type="NCBIfam" id="TIGR00786">
    <property type="entry name" value="dctM"/>
    <property type="match status" value="1"/>
</dbReference>
<reference evidence="10" key="1">
    <citation type="submission" date="2016-10" db="EMBL/GenBank/DDBJ databases">
        <authorList>
            <person name="Varghese N."/>
            <person name="Submissions S."/>
        </authorList>
    </citation>
    <scope>NUCLEOTIDE SEQUENCE [LARGE SCALE GENOMIC DNA]</scope>
    <source>
        <strain evidence="10">930I</strain>
    </source>
</reference>
<feature type="transmembrane region" description="Helical" evidence="7">
    <location>
        <begin position="98"/>
        <end position="123"/>
    </location>
</feature>
<keyword evidence="5 7" id="KW-1133">Transmembrane helix</keyword>
<feature type="transmembrane region" description="Helical" evidence="7">
    <location>
        <begin position="58"/>
        <end position="78"/>
    </location>
</feature>
<evidence type="ECO:0000256" key="1">
    <source>
        <dbReference type="ARBA" id="ARBA00004429"/>
    </source>
</evidence>
<feature type="transmembrane region" description="Helical" evidence="7">
    <location>
        <begin position="276"/>
        <end position="297"/>
    </location>
</feature>
<dbReference type="InterPro" id="IPR010656">
    <property type="entry name" value="DctM"/>
</dbReference>
<feature type="transmembrane region" description="Helical" evidence="7">
    <location>
        <begin position="381"/>
        <end position="403"/>
    </location>
</feature>
<organism evidence="9 10">
    <name type="scientific">Roseospirillum parvum</name>
    <dbReference type="NCBI Taxonomy" id="83401"/>
    <lineage>
        <taxon>Bacteria</taxon>
        <taxon>Pseudomonadati</taxon>
        <taxon>Pseudomonadota</taxon>
        <taxon>Alphaproteobacteria</taxon>
        <taxon>Rhodospirillales</taxon>
        <taxon>Rhodospirillaceae</taxon>
        <taxon>Roseospirillum</taxon>
    </lineage>
</organism>
<dbReference type="Proteomes" id="UP000217076">
    <property type="component" value="Unassembled WGS sequence"/>
</dbReference>
<dbReference type="RefSeq" id="WP_092616416.1">
    <property type="nucleotide sequence ID" value="NZ_FNCV01000002.1"/>
</dbReference>
<protein>
    <recommendedName>
        <fullName evidence="7">TRAP transporter large permease protein</fullName>
    </recommendedName>
</protein>
<dbReference type="PIRSF" id="PIRSF006066">
    <property type="entry name" value="HI0050"/>
    <property type="match status" value="1"/>
</dbReference>
<keyword evidence="3 7" id="KW-0997">Cell inner membrane</keyword>
<feature type="transmembrane region" description="Helical" evidence="7">
    <location>
        <begin position="347"/>
        <end position="369"/>
    </location>
</feature>
<keyword evidence="6 7" id="KW-0472">Membrane</keyword>
<feature type="transmembrane region" description="Helical" evidence="7">
    <location>
        <begin position="144"/>
        <end position="165"/>
    </location>
</feature>
<evidence type="ECO:0000256" key="3">
    <source>
        <dbReference type="ARBA" id="ARBA00022519"/>
    </source>
</evidence>
<dbReference type="OrthoDB" id="9790209at2"/>
<evidence type="ECO:0000256" key="6">
    <source>
        <dbReference type="ARBA" id="ARBA00023136"/>
    </source>
</evidence>
<dbReference type="EMBL" id="FNCV01000002">
    <property type="protein sequence ID" value="SDG78872.1"/>
    <property type="molecule type" value="Genomic_DNA"/>
</dbReference>
<comment type="function">
    <text evidence="7">Part of the tripartite ATP-independent periplasmic (TRAP) transport system.</text>
</comment>
<dbReference type="PANTHER" id="PTHR33362">
    <property type="entry name" value="SIALIC ACID TRAP TRANSPORTER PERMEASE PROTEIN SIAT-RELATED"/>
    <property type="match status" value="1"/>
</dbReference>
<gene>
    <name evidence="9" type="ORF">SAMN05421742_102421</name>
</gene>
<feature type="transmembrane region" description="Helical" evidence="7">
    <location>
        <begin position="217"/>
        <end position="240"/>
    </location>
</feature>
<keyword evidence="2" id="KW-1003">Cell membrane</keyword>
<dbReference type="STRING" id="83401.SAMN05421742_102421"/>
<comment type="similarity">
    <text evidence="7">Belongs to the TRAP transporter large permease family.</text>
</comment>
<comment type="subcellular location">
    <subcellularLocation>
        <location evidence="1 7">Cell inner membrane</location>
        <topology evidence="1 7">Multi-pass membrane protein</topology>
    </subcellularLocation>
</comment>
<keyword evidence="4 7" id="KW-0812">Transmembrane</keyword>
<proteinExistence type="inferred from homology"/>
<feature type="transmembrane region" description="Helical" evidence="7">
    <location>
        <begin position="410"/>
        <end position="430"/>
    </location>
</feature>